<sequence>MKLAIMQPYFLPYIGYWQLMNAVDKYVIYDDVNFMKRGWINRNRILMNGKAKIINIQMYGASQNKLINEVELLGDKKHNKKLLRTLESCYKKAPYFSSAYPIVEKIINKEEQKLIGYLEYSIKQICEYLSINTELIVSSTINKNNDLKGQDKILEICKILGVDEYYNAIGGQELYSYEDFESQNIKLKFLKTERINYKQFNDEFVPNLSIIDLMMFNSKEDIKKMLEQYELL</sequence>
<dbReference type="Pfam" id="PF08889">
    <property type="entry name" value="WbqC"/>
    <property type="match status" value="1"/>
</dbReference>
<dbReference type="RefSeq" id="WP_216516027.1">
    <property type="nucleotide sequence ID" value="NZ_JAHLPM010000001.1"/>
</dbReference>
<dbReference type="InterPro" id="IPR014985">
    <property type="entry name" value="WbqC"/>
</dbReference>
<name>A0ABS6E323_9FIRM</name>
<dbReference type="EMBL" id="JAHLPM010000001">
    <property type="protein sequence ID" value="MBU5436659.1"/>
    <property type="molecule type" value="Genomic_DNA"/>
</dbReference>
<comment type="caution">
    <text evidence="1">The sequence shown here is derived from an EMBL/GenBank/DDBJ whole genome shotgun (WGS) entry which is preliminary data.</text>
</comment>
<dbReference type="Proteomes" id="UP000749471">
    <property type="component" value="Unassembled WGS sequence"/>
</dbReference>
<organism evidence="1 2">
    <name type="scientific">Tissierella simiarum</name>
    <dbReference type="NCBI Taxonomy" id="2841534"/>
    <lineage>
        <taxon>Bacteria</taxon>
        <taxon>Bacillati</taxon>
        <taxon>Bacillota</taxon>
        <taxon>Tissierellia</taxon>
        <taxon>Tissierellales</taxon>
        <taxon>Tissierellaceae</taxon>
        <taxon>Tissierella</taxon>
    </lineage>
</organism>
<proteinExistence type="predicted"/>
<keyword evidence="2" id="KW-1185">Reference proteome</keyword>
<evidence type="ECO:0000313" key="2">
    <source>
        <dbReference type="Proteomes" id="UP000749471"/>
    </source>
</evidence>
<accession>A0ABS6E323</accession>
<protein>
    <submittedName>
        <fullName evidence="1">WbqC family protein</fullName>
    </submittedName>
</protein>
<evidence type="ECO:0000313" key="1">
    <source>
        <dbReference type="EMBL" id="MBU5436659.1"/>
    </source>
</evidence>
<reference evidence="1 2" key="1">
    <citation type="submission" date="2021-06" db="EMBL/GenBank/DDBJ databases">
        <authorList>
            <person name="Sun Q."/>
            <person name="Li D."/>
        </authorList>
    </citation>
    <scope>NUCLEOTIDE SEQUENCE [LARGE SCALE GENOMIC DNA]</scope>
    <source>
        <strain evidence="1 2">MSJ-40</strain>
    </source>
</reference>
<gene>
    <name evidence="1" type="ORF">KQI42_01490</name>
</gene>